<evidence type="ECO:0000256" key="9">
    <source>
        <dbReference type="ARBA" id="ARBA00022755"/>
    </source>
</evidence>
<dbReference type="FunFam" id="3.30.1330.10:FF:000020">
    <property type="entry name" value="Phosphoribosylformylglycinamidine cyclo-ligase"/>
    <property type="match status" value="1"/>
</dbReference>
<dbReference type="GO" id="GO:0006189">
    <property type="term" value="P:'de novo' IMP biosynthetic process"/>
    <property type="evidence" value="ECO:0007669"/>
    <property type="project" value="UniProtKB-UniRule"/>
</dbReference>
<dbReference type="InterPro" id="IPR036921">
    <property type="entry name" value="PurM-like_N_sf"/>
</dbReference>
<keyword evidence="19" id="KW-1185">Reference proteome</keyword>
<evidence type="ECO:0000256" key="12">
    <source>
        <dbReference type="ARBA" id="ARBA00032931"/>
    </source>
</evidence>
<evidence type="ECO:0000256" key="5">
    <source>
        <dbReference type="ARBA" id="ARBA00020367"/>
    </source>
</evidence>
<dbReference type="InterPro" id="IPR016188">
    <property type="entry name" value="PurM-like_N"/>
</dbReference>
<name>A0AAX4KYZ1_9CREN</name>
<evidence type="ECO:0000256" key="11">
    <source>
        <dbReference type="ARBA" id="ARBA00031908"/>
    </source>
</evidence>
<dbReference type="GO" id="GO:0004641">
    <property type="term" value="F:phosphoribosylformylglycinamidine cyclo-ligase activity"/>
    <property type="evidence" value="ECO:0007669"/>
    <property type="project" value="UniProtKB-UniRule"/>
</dbReference>
<feature type="domain" description="PurM-like N-terminal" evidence="16">
    <location>
        <begin position="42"/>
        <end position="154"/>
    </location>
</feature>
<evidence type="ECO:0000256" key="6">
    <source>
        <dbReference type="ARBA" id="ARBA00022490"/>
    </source>
</evidence>
<accession>A0AAX4KYZ1</accession>
<evidence type="ECO:0000259" key="17">
    <source>
        <dbReference type="Pfam" id="PF02769"/>
    </source>
</evidence>
<dbReference type="GO" id="GO:0004637">
    <property type="term" value="F:phosphoribosylamine-glycine ligase activity"/>
    <property type="evidence" value="ECO:0007669"/>
    <property type="project" value="TreeGrafter"/>
</dbReference>
<dbReference type="Proteomes" id="UP001432202">
    <property type="component" value="Chromosome"/>
</dbReference>
<dbReference type="AlphaFoldDB" id="A0AAX4KYZ1"/>
<evidence type="ECO:0000256" key="14">
    <source>
        <dbReference type="ARBA" id="ARBA00049057"/>
    </source>
</evidence>
<evidence type="ECO:0000256" key="8">
    <source>
        <dbReference type="ARBA" id="ARBA00022741"/>
    </source>
</evidence>
<organism evidence="18 19">
    <name type="scientific">Sulfolobus tengchongensis</name>
    <dbReference type="NCBI Taxonomy" id="207809"/>
    <lineage>
        <taxon>Archaea</taxon>
        <taxon>Thermoproteota</taxon>
        <taxon>Thermoprotei</taxon>
        <taxon>Sulfolobales</taxon>
        <taxon>Sulfolobaceae</taxon>
        <taxon>Sulfolobus</taxon>
    </lineage>
</organism>
<comment type="similarity">
    <text evidence="3 15">Belongs to the AIR synthase family.</text>
</comment>
<evidence type="ECO:0000256" key="3">
    <source>
        <dbReference type="ARBA" id="ARBA00010280"/>
    </source>
</evidence>
<dbReference type="GO" id="GO:0005524">
    <property type="term" value="F:ATP binding"/>
    <property type="evidence" value="ECO:0007669"/>
    <property type="project" value="UniProtKB-KW"/>
</dbReference>
<dbReference type="GO" id="GO:0005829">
    <property type="term" value="C:cytosol"/>
    <property type="evidence" value="ECO:0007669"/>
    <property type="project" value="TreeGrafter"/>
</dbReference>
<comment type="catalytic activity">
    <reaction evidence="14 15">
        <text>2-formamido-N(1)-(5-O-phospho-beta-D-ribosyl)acetamidine + ATP = 5-amino-1-(5-phospho-beta-D-ribosyl)imidazole + ADP + phosphate + H(+)</text>
        <dbReference type="Rhea" id="RHEA:23032"/>
        <dbReference type="ChEBI" id="CHEBI:15378"/>
        <dbReference type="ChEBI" id="CHEBI:30616"/>
        <dbReference type="ChEBI" id="CHEBI:43474"/>
        <dbReference type="ChEBI" id="CHEBI:137981"/>
        <dbReference type="ChEBI" id="CHEBI:147287"/>
        <dbReference type="ChEBI" id="CHEBI:456216"/>
        <dbReference type="EC" id="6.3.3.1"/>
    </reaction>
</comment>
<dbReference type="Gene3D" id="3.90.650.10">
    <property type="entry name" value="PurM-like C-terminal domain"/>
    <property type="match status" value="1"/>
</dbReference>
<evidence type="ECO:0000256" key="10">
    <source>
        <dbReference type="ARBA" id="ARBA00022840"/>
    </source>
</evidence>
<evidence type="ECO:0000256" key="15">
    <source>
        <dbReference type="HAMAP-Rule" id="MF_00741"/>
    </source>
</evidence>
<dbReference type="InterPro" id="IPR004733">
    <property type="entry name" value="PurM_cligase"/>
</dbReference>
<dbReference type="FunFam" id="3.90.650.10:FF:000011">
    <property type="entry name" value="Phosphoribosylformylglycinamidine cyclo-ligase"/>
    <property type="match status" value="1"/>
</dbReference>
<sequence>MVSGEYRKAGVDLDKLHGYHEEISRIISSTYKHTVIGAGHYSGVIKVGNLNLAMHTDGVGTKTLLALRSGLVKPVGIDCVAMNVNDLICVGAKPLALVDYIALERPMDNIVNEIVNGLVEGAKEADVEIIGGETAIMPDVIKGFDLSCTAIGIVDKLKTGSDIRPGDIILGLESNGIHSNGYSLVRKLIDEGKISFDDYKTELLKPTKIYVKPVLEVMDMIKGAAHITGGAFTKLKRLTSYKLVLNMPEPQEIFKVIEKAGVPHEEMYKVFNMGIGIVLFVSEELMKEVKTKLEKYVTVYELGRVYDGNGIIIRSYKNEILRL</sequence>
<keyword evidence="10 15" id="KW-0067">ATP-binding</keyword>
<evidence type="ECO:0000256" key="1">
    <source>
        <dbReference type="ARBA" id="ARBA00004496"/>
    </source>
</evidence>
<keyword evidence="8 15" id="KW-0547">Nucleotide-binding</keyword>
<dbReference type="RefSeq" id="WP_338600446.1">
    <property type="nucleotide sequence ID" value="NZ_CP146016.1"/>
</dbReference>
<evidence type="ECO:0000256" key="13">
    <source>
        <dbReference type="ARBA" id="ARBA00033093"/>
    </source>
</evidence>
<dbReference type="Pfam" id="PF02769">
    <property type="entry name" value="AIRS_C"/>
    <property type="match status" value="1"/>
</dbReference>
<evidence type="ECO:0000256" key="4">
    <source>
        <dbReference type="ARBA" id="ARBA00013047"/>
    </source>
</evidence>
<dbReference type="GO" id="GO:0046084">
    <property type="term" value="P:adenine biosynthetic process"/>
    <property type="evidence" value="ECO:0007669"/>
    <property type="project" value="TreeGrafter"/>
</dbReference>
<dbReference type="PANTHER" id="PTHR10520:SF12">
    <property type="entry name" value="TRIFUNCTIONAL PURINE BIOSYNTHETIC PROTEIN ADENOSINE-3"/>
    <property type="match status" value="1"/>
</dbReference>
<proteinExistence type="inferred from homology"/>
<dbReference type="EMBL" id="CP146016">
    <property type="protein sequence ID" value="WWQ60154.1"/>
    <property type="molecule type" value="Genomic_DNA"/>
</dbReference>
<dbReference type="InterPro" id="IPR036676">
    <property type="entry name" value="PurM-like_C_sf"/>
</dbReference>
<feature type="domain" description="PurM-like C-terminal" evidence="17">
    <location>
        <begin position="164"/>
        <end position="312"/>
    </location>
</feature>
<dbReference type="CDD" id="cd02196">
    <property type="entry name" value="PurM"/>
    <property type="match status" value="1"/>
</dbReference>
<dbReference type="NCBIfam" id="TIGR00878">
    <property type="entry name" value="purM"/>
    <property type="match status" value="1"/>
</dbReference>
<dbReference type="PANTHER" id="PTHR10520">
    <property type="entry name" value="TRIFUNCTIONAL PURINE BIOSYNTHETIC PROTEIN ADENOSINE-3-RELATED"/>
    <property type="match status" value="1"/>
</dbReference>
<gene>
    <name evidence="15 18" type="primary">purM</name>
    <name evidence="18" type="ORF">V6M85_11985</name>
</gene>
<keyword evidence="6 15" id="KW-0963">Cytoplasm</keyword>
<keyword evidence="9 15" id="KW-0658">Purine biosynthesis</keyword>
<evidence type="ECO:0000313" key="18">
    <source>
        <dbReference type="EMBL" id="WWQ60154.1"/>
    </source>
</evidence>
<dbReference type="SUPFAM" id="SSF56042">
    <property type="entry name" value="PurM C-terminal domain-like"/>
    <property type="match status" value="1"/>
</dbReference>
<evidence type="ECO:0000256" key="2">
    <source>
        <dbReference type="ARBA" id="ARBA00004686"/>
    </source>
</evidence>
<protein>
    <recommendedName>
        <fullName evidence="5 15">Phosphoribosylformylglycinamidine cyclo-ligase</fullName>
        <ecNumber evidence="4 15">6.3.3.1</ecNumber>
    </recommendedName>
    <alternativeName>
        <fullName evidence="12 15">AIR synthase</fullName>
    </alternativeName>
    <alternativeName>
        <fullName evidence="13 15">AIRS</fullName>
    </alternativeName>
    <alternativeName>
        <fullName evidence="11 15">Phosphoribosyl-aminoimidazole synthetase</fullName>
    </alternativeName>
</protein>
<keyword evidence="7 15" id="KW-0436">Ligase</keyword>
<dbReference type="InterPro" id="IPR010918">
    <property type="entry name" value="PurM-like_C_dom"/>
</dbReference>
<evidence type="ECO:0000259" key="16">
    <source>
        <dbReference type="Pfam" id="PF00586"/>
    </source>
</evidence>
<dbReference type="EC" id="6.3.3.1" evidence="4 15"/>
<comment type="pathway">
    <text evidence="2 15">Purine metabolism; IMP biosynthesis via de novo pathway; 5-amino-1-(5-phospho-D-ribosyl)imidazole from N(2)-formyl-N(1)-(5-phospho-D-ribosyl)glycinamide: step 2/2.</text>
</comment>
<dbReference type="GeneID" id="89337500"/>
<dbReference type="SUPFAM" id="SSF55326">
    <property type="entry name" value="PurM N-terminal domain-like"/>
    <property type="match status" value="1"/>
</dbReference>
<comment type="subcellular location">
    <subcellularLocation>
        <location evidence="1 15">Cytoplasm</location>
    </subcellularLocation>
</comment>
<dbReference type="Pfam" id="PF00586">
    <property type="entry name" value="AIRS"/>
    <property type="match status" value="1"/>
</dbReference>
<dbReference type="Gene3D" id="3.30.1330.10">
    <property type="entry name" value="PurM-like, N-terminal domain"/>
    <property type="match status" value="1"/>
</dbReference>
<evidence type="ECO:0000256" key="7">
    <source>
        <dbReference type="ARBA" id="ARBA00022598"/>
    </source>
</evidence>
<reference evidence="18 19" key="1">
    <citation type="submission" date="2024-02" db="EMBL/GenBank/DDBJ databases">
        <title>STSV induces naive adaptation in Sulfolobus.</title>
        <authorList>
            <person name="Xiang X."/>
            <person name="Song M."/>
        </authorList>
    </citation>
    <scope>NUCLEOTIDE SEQUENCE [LARGE SCALE GENOMIC DNA]</scope>
    <source>
        <strain evidence="18 19">RT2</strain>
    </source>
</reference>
<evidence type="ECO:0000313" key="19">
    <source>
        <dbReference type="Proteomes" id="UP001432202"/>
    </source>
</evidence>
<dbReference type="HAMAP" id="MF_00741">
    <property type="entry name" value="AIRS"/>
    <property type="match status" value="1"/>
</dbReference>